<keyword evidence="1" id="KW-1133">Transmembrane helix</keyword>
<evidence type="ECO:0000313" key="3">
    <source>
        <dbReference type="Proteomes" id="UP000245678"/>
    </source>
</evidence>
<proteinExistence type="predicted"/>
<comment type="caution">
    <text evidence="2">The sequence shown here is derived from an EMBL/GenBank/DDBJ whole genome shotgun (WGS) entry which is preliminary data.</text>
</comment>
<reference evidence="2 3" key="1">
    <citation type="submission" date="2018-05" db="EMBL/GenBank/DDBJ databases">
        <title>Genomic Encyclopedia of Archaeal and Bacterial Type Strains, Phase II (KMG-II): from individual species to whole genera.</title>
        <authorList>
            <person name="Goeker M."/>
        </authorList>
    </citation>
    <scope>NUCLEOTIDE SEQUENCE [LARGE SCALE GENOMIC DNA]</scope>
    <source>
        <strain evidence="2 3">DSM 19975</strain>
    </source>
</reference>
<name>A0A316HIY9_9SPHI</name>
<keyword evidence="1" id="KW-0812">Transmembrane</keyword>
<dbReference type="RefSeq" id="WP_109606013.1">
    <property type="nucleotide sequence ID" value="NZ_QGHA01000001.1"/>
</dbReference>
<keyword evidence="3" id="KW-1185">Reference proteome</keyword>
<protein>
    <submittedName>
        <fullName evidence="2">Uncharacterized protein</fullName>
    </submittedName>
</protein>
<sequence length="77" mass="8438">MEKLIILRMFFCFPLFGLILPDAAGVLLSGNAGRVPSSHLIIELVLIACISFCSAVIFYNRKRGENETGNTNEASFS</sequence>
<dbReference type="EMBL" id="QGHA01000001">
    <property type="protein sequence ID" value="PWK79991.1"/>
    <property type="molecule type" value="Genomic_DNA"/>
</dbReference>
<dbReference type="AlphaFoldDB" id="A0A316HIY9"/>
<accession>A0A316HIY9</accession>
<gene>
    <name evidence="2" type="ORF">LX99_00452</name>
</gene>
<organism evidence="2 3">
    <name type="scientific">Mucilaginibacter oryzae</name>
    <dbReference type="NCBI Taxonomy" id="468058"/>
    <lineage>
        <taxon>Bacteria</taxon>
        <taxon>Pseudomonadati</taxon>
        <taxon>Bacteroidota</taxon>
        <taxon>Sphingobacteriia</taxon>
        <taxon>Sphingobacteriales</taxon>
        <taxon>Sphingobacteriaceae</taxon>
        <taxon>Mucilaginibacter</taxon>
    </lineage>
</organism>
<keyword evidence="1" id="KW-0472">Membrane</keyword>
<evidence type="ECO:0000313" key="2">
    <source>
        <dbReference type="EMBL" id="PWK79991.1"/>
    </source>
</evidence>
<feature type="transmembrane region" description="Helical" evidence="1">
    <location>
        <begin position="38"/>
        <end position="59"/>
    </location>
</feature>
<evidence type="ECO:0000256" key="1">
    <source>
        <dbReference type="SAM" id="Phobius"/>
    </source>
</evidence>
<dbReference type="Proteomes" id="UP000245678">
    <property type="component" value="Unassembled WGS sequence"/>
</dbReference>